<dbReference type="Gene3D" id="1.10.150.290">
    <property type="entry name" value="S-adenosyl-L-methionine-dependent methyltransferases"/>
    <property type="match status" value="1"/>
</dbReference>
<dbReference type="NCBIfam" id="NF010703">
    <property type="entry name" value="PRK14103.1"/>
    <property type="match status" value="1"/>
</dbReference>
<keyword evidence="4 5" id="KW-0949">S-adenosyl-L-methionine</keyword>
<evidence type="ECO:0000256" key="1">
    <source>
        <dbReference type="ARBA" id="ARBA00022490"/>
    </source>
</evidence>
<protein>
    <recommendedName>
        <fullName evidence="5">Trans-aconitate 2-methyltransferase</fullName>
        <ecNumber evidence="5">2.1.1.144</ecNumber>
    </recommendedName>
</protein>
<dbReference type="Pfam" id="PF13489">
    <property type="entry name" value="Methyltransf_23"/>
    <property type="match status" value="1"/>
</dbReference>
<keyword evidence="3 5" id="KW-0808">Transferase</keyword>
<comment type="similarity">
    <text evidence="5">Belongs to the methyltransferase superfamily. Tam family.</text>
</comment>
<keyword evidence="1 5" id="KW-0963">Cytoplasm</keyword>
<comment type="function">
    <text evidence="5">Catalyzes the S-adenosylmethionine monomethyl esterification of trans-aconitate.</text>
</comment>
<dbReference type="SUPFAM" id="SSF53335">
    <property type="entry name" value="S-adenosyl-L-methionine-dependent methyltransferases"/>
    <property type="match status" value="1"/>
</dbReference>
<dbReference type="GO" id="GO:0005737">
    <property type="term" value="C:cytoplasm"/>
    <property type="evidence" value="ECO:0007669"/>
    <property type="project" value="UniProtKB-SubCell"/>
</dbReference>
<sequence>MSHTWDPDRYLAYADERGRPFVDLLARVQAERPHSVVDLGCGPGNLTALLADRWRGARVVGVDSSPEMIAAARSVEGIDWEVGDLRDWARPDPLALRAPIDVLVSNATLQWVPDHLELLPDLLDRVAPGGWFAFQVPGNFDEPSHTIRTDIAARTPYAEHTRDVAVPASHDAADYLRVLVDLGCEVDAWETTYLHVLSGPDPVFDWVSGTGARPTLQALPDDLRPLFEDEFRALLREAYPADRSGRVVLPFRRIFVVARKAGEGDRVDA</sequence>
<dbReference type="Gene3D" id="3.40.50.150">
    <property type="entry name" value="Vaccinia Virus protein VP39"/>
    <property type="match status" value="1"/>
</dbReference>
<accession>A0A7Y9H0V6</accession>
<dbReference type="InterPro" id="IPR029063">
    <property type="entry name" value="SAM-dependent_MTases_sf"/>
</dbReference>
<dbReference type="AlphaFoldDB" id="A0A7Y9H0V6"/>
<comment type="subcellular location">
    <subcellularLocation>
        <location evidence="5">Cytoplasm</location>
    </subcellularLocation>
</comment>
<organism evidence="6 7">
    <name type="scientific">Nocardioides cavernae</name>
    <dbReference type="NCBI Taxonomy" id="1921566"/>
    <lineage>
        <taxon>Bacteria</taxon>
        <taxon>Bacillati</taxon>
        <taxon>Actinomycetota</taxon>
        <taxon>Actinomycetes</taxon>
        <taxon>Propionibacteriales</taxon>
        <taxon>Nocardioidaceae</taxon>
        <taxon>Nocardioides</taxon>
    </lineage>
</organism>
<dbReference type="EC" id="2.1.1.144" evidence="5"/>
<dbReference type="EMBL" id="JACCBW010000001">
    <property type="protein sequence ID" value="NYE35703.1"/>
    <property type="molecule type" value="Genomic_DNA"/>
</dbReference>
<evidence type="ECO:0000256" key="3">
    <source>
        <dbReference type="ARBA" id="ARBA00022679"/>
    </source>
</evidence>
<evidence type="ECO:0000256" key="4">
    <source>
        <dbReference type="ARBA" id="ARBA00022691"/>
    </source>
</evidence>
<dbReference type="InterPro" id="IPR023149">
    <property type="entry name" value="Trans_acon_MeTrfase_C"/>
</dbReference>
<dbReference type="CDD" id="cd02440">
    <property type="entry name" value="AdoMet_MTases"/>
    <property type="match status" value="1"/>
</dbReference>
<proteinExistence type="inferred from homology"/>
<reference evidence="6 7" key="1">
    <citation type="submission" date="2020-07" db="EMBL/GenBank/DDBJ databases">
        <authorList>
            <person name="Partida-Martinez L."/>
            <person name="Huntemann M."/>
            <person name="Clum A."/>
            <person name="Wang J."/>
            <person name="Palaniappan K."/>
            <person name="Ritter S."/>
            <person name="Chen I.-M."/>
            <person name="Stamatis D."/>
            <person name="Reddy T."/>
            <person name="O'Malley R."/>
            <person name="Daum C."/>
            <person name="Shapiro N."/>
            <person name="Ivanova N."/>
            <person name="Kyrpides N."/>
            <person name="Woyke T."/>
        </authorList>
    </citation>
    <scope>NUCLEOTIDE SEQUENCE [LARGE SCALE GENOMIC DNA]</scope>
    <source>
        <strain evidence="6 7">AT2.17</strain>
    </source>
</reference>
<gene>
    <name evidence="5" type="primary">tam</name>
    <name evidence="6" type="ORF">F4692_000807</name>
</gene>
<keyword evidence="7" id="KW-1185">Reference proteome</keyword>
<evidence type="ECO:0000256" key="5">
    <source>
        <dbReference type="HAMAP-Rule" id="MF_00560"/>
    </source>
</evidence>
<evidence type="ECO:0000313" key="7">
    <source>
        <dbReference type="Proteomes" id="UP000549911"/>
    </source>
</evidence>
<reference evidence="6 7" key="2">
    <citation type="submission" date="2020-08" db="EMBL/GenBank/DDBJ databases">
        <title>The Agave Microbiome: Exploring the role of microbial communities in plant adaptations to desert environments.</title>
        <authorList>
            <person name="Partida-Martinez L.P."/>
        </authorList>
    </citation>
    <scope>NUCLEOTIDE SEQUENCE [LARGE SCALE GENOMIC DNA]</scope>
    <source>
        <strain evidence="6 7">AT2.17</strain>
    </source>
</reference>
<dbReference type="PANTHER" id="PTHR43861:SF1">
    <property type="entry name" value="TRANS-ACONITATE 2-METHYLTRANSFERASE"/>
    <property type="match status" value="1"/>
</dbReference>
<dbReference type="GO" id="GO:0030798">
    <property type="term" value="F:trans-aconitate 2-methyltransferase activity"/>
    <property type="evidence" value="ECO:0007669"/>
    <property type="project" value="UniProtKB-UniRule"/>
</dbReference>
<dbReference type="Proteomes" id="UP000549911">
    <property type="component" value="Unassembled WGS sequence"/>
</dbReference>
<name>A0A7Y9H0V6_9ACTN</name>
<keyword evidence="2 5" id="KW-0489">Methyltransferase</keyword>
<comment type="caution">
    <text evidence="6">The sequence shown here is derived from an EMBL/GenBank/DDBJ whole genome shotgun (WGS) entry which is preliminary data.</text>
</comment>
<evidence type="ECO:0000256" key="2">
    <source>
        <dbReference type="ARBA" id="ARBA00022603"/>
    </source>
</evidence>
<dbReference type="InterPro" id="IPR023506">
    <property type="entry name" value="Trans-aconitate_MeTrfase"/>
</dbReference>
<dbReference type="HAMAP" id="MF_00560">
    <property type="entry name" value="Tran_acon_Me_trans"/>
    <property type="match status" value="1"/>
</dbReference>
<comment type="catalytic activity">
    <reaction evidence="5">
        <text>trans-aconitate + S-adenosyl-L-methionine = (E)-3-(methoxycarbonyl)pent-2-enedioate + S-adenosyl-L-homocysteine</text>
        <dbReference type="Rhea" id="RHEA:14969"/>
        <dbReference type="ChEBI" id="CHEBI:15708"/>
        <dbReference type="ChEBI" id="CHEBI:57470"/>
        <dbReference type="ChEBI" id="CHEBI:57856"/>
        <dbReference type="ChEBI" id="CHEBI:59789"/>
        <dbReference type="EC" id="2.1.1.144"/>
    </reaction>
</comment>
<evidence type="ECO:0000313" key="6">
    <source>
        <dbReference type="EMBL" id="NYE35703.1"/>
    </source>
</evidence>
<dbReference type="GO" id="GO:0032259">
    <property type="term" value="P:methylation"/>
    <property type="evidence" value="ECO:0007669"/>
    <property type="project" value="UniProtKB-KW"/>
</dbReference>
<dbReference type="PANTHER" id="PTHR43861">
    <property type="entry name" value="TRANS-ACONITATE 2-METHYLTRANSFERASE-RELATED"/>
    <property type="match status" value="1"/>
</dbReference>
<dbReference type="RefSeq" id="WP_179618321.1">
    <property type="nucleotide sequence ID" value="NZ_JACCBW010000001.1"/>
</dbReference>